<comment type="caution">
    <text evidence="8">The sequence shown here is derived from an EMBL/GenBank/DDBJ whole genome shotgun (WGS) entry which is preliminary data.</text>
</comment>
<name>A0A2K3NIB7_TRIPR</name>
<evidence type="ECO:0000256" key="2">
    <source>
        <dbReference type="ARBA" id="ARBA00022692"/>
    </source>
</evidence>
<comment type="subcellular location">
    <subcellularLocation>
        <location evidence="1 6">Endoplasmic reticulum membrane</location>
        <topology evidence="1 6">Multi-pass membrane protein</topology>
    </subcellularLocation>
</comment>
<dbReference type="PANTHER" id="PTHR10994:SF154">
    <property type="entry name" value="RETICULON-LIKE PROTEIN B11"/>
    <property type="match status" value="1"/>
</dbReference>
<evidence type="ECO:0000256" key="1">
    <source>
        <dbReference type="ARBA" id="ARBA00004477"/>
    </source>
</evidence>
<reference evidence="8 9" key="2">
    <citation type="journal article" date="2017" name="Front. Plant Sci.">
        <title>Gene Classification and Mining of Molecular Markers Useful in Red Clover (Trifolium pratense) Breeding.</title>
        <authorList>
            <person name="Istvanek J."/>
            <person name="Dluhosova J."/>
            <person name="Dluhos P."/>
            <person name="Patkova L."/>
            <person name="Nedelnik J."/>
            <person name="Repkova J."/>
        </authorList>
    </citation>
    <scope>NUCLEOTIDE SEQUENCE [LARGE SCALE GENOMIC DNA]</scope>
    <source>
        <strain evidence="9">cv. Tatra</strain>
        <tissue evidence="8">Young leaves</tissue>
    </source>
</reference>
<evidence type="ECO:0000313" key="9">
    <source>
        <dbReference type="Proteomes" id="UP000236291"/>
    </source>
</evidence>
<evidence type="ECO:0000256" key="6">
    <source>
        <dbReference type="RuleBase" id="RU363132"/>
    </source>
</evidence>
<feature type="transmembrane region" description="Helical" evidence="6">
    <location>
        <begin position="163"/>
        <end position="179"/>
    </location>
</feature>
<feature type="transmembrane region" description="Helical" evidence="6">
    <location>
        <begin position="7"/>
        <end position="27"/>
    </location>
</feature>
<dbReference type="STRING" id="57577.A0A2K3NIB7"/>
<dbReference type="AlphaFoldDB" id="A0A2K3NIB7"/>
<evidence type="ECO:0000313" key="8">
    <source>
        <dbReference type="EMBL" id="PNY02788.1"/>
    </source>
</evidence>
<evidence type="ECO:0000256" key="4">
    <source>
        <dbReference type="ARBA" id="ARBA00022989"/>
    </source>
</evidence>
<feature type="domain" description="Reticulon" evidence="7">
    <location>
        <begin position="18"/>
        <end position="247"/>
    </location>
</feature>
<keyword evidence="2 6" id="KW-0812">Transmembrane</keyword>
<sequence length="247" mass="28017">MVEPNRISVHHVLGAGLVADVLLWKNWRGGVAVLSSATTLWYLFECAGYNFLSFVANVILLLVVILFLWAKAANLLNRNSCSEDVKCIRFVRIIFCNITVADRDSGNSLYYQTCTWSPAKLPLPPLPDLEISEETIAKHAEVLQIWINRALSVAHDIAIERDLFLCLQVVGVLWTISYIGSLFNFLTLIYICVLLSLSLPVLYDKYQDRIDEKLHVVHGVIHPHYQKICNIVLSIIPKRTSKEKKVQ</sequence>
<keyword evidence="3 6" id="KW-0256">Endoplasmic reticulum</keyword>
<dbReference type="InterPro" id="IPR045064">
    <property type="entry name" value="Reticulon-like"/>
</dbReference>
<feature type="transmembrane region" description="Helical" evidence="6">
    <location>
        <begin position="185"/>
        <end position="203"/>
    </location>
</feature>
<evidence type="ECO:0000259" key="7">
    <source>
        <dbReference type="PROSITE" id="PS50845"/>
    </source>
</evidence>
<proteinExistence type="predicted"/>
<keyword evidence="4 6" id="KW-1133">Transmembrane helix</keyword>
<feature type="transmembrane region" description="Helical" evidence="6">
    <location>
        <begin position="47"/>
        <end position="70"/>
    </location>
</feature>
<organism evidence="8 9">
    <name type="scientific">Trifolium pratense</name>
    <name type="common">Red clover</name>
    <dbReference type="NCBI Taxonomy" id="57577"/>
    <lineage>
        <taxon>Eukaryota</taxon>
        <taxon>Viridiplantae</taxon>
        <taxon>Streptophyta</taxon>
        <taxon>Embryophyta</taxon>
        <taxon>Tracheophyta</taxon>
        <taxon>Spermatophyta</taxon>
        <taxon>Magnoliopsida</taxon>
        <taxon>eudicotyledons</taxon>
        <taxon>Gunneridae</taxon>
        <taxon>Pentapetalae</taxon>
        <taxon>rosids</taxon>
        <taxon>fabids</taxon>
        <taxon>Fabales</taxon>
        <taxon>Fabaceae</taxon>
        <taxon>Papilionoideae</taxon>
        <taxon>50 kb inversion clade</taxon>
        <taxon>NPAAA clade</taxon>
        <taxon>Hologalegina</taxon>
        <taxon>IRL clade</taxon>
        <taxon>Trifolieae</taxon>
        <taxon>Trifolium</taxon>
    </lineage>
</organism>
<reference evidence="8 9" key="1">
    <citation type="journal article" date="2014" name="Am. J. Bot.">
        <title>Genome assembly and annotation for red clover (Trifolium pratense; Fabaceae).</title>
        <authorList>
            <person name="Istvanek J."/>
            <person name="Jaros M."/>
            <person name="Krenek A."/>
            <person name="Repkova J."/>
        </authorList>
    </citation>
    <scope>NUCLEOTIDE SEQUENCE [LARGE SCALE GENOMIC DNA]</scope>
    <source>
        <strain evidence="9">cv. Tatra</strain>
        <tissue evidence="8">Young leaves</tissue>
    </source>
</reference>
<protein>
    <recommendedName>
        <fullName evidence="6">Reticulon-like protein</fullName>
    </recommendedName>
</protein>
<dbReference type="Pfam" id="PF02453">
    <property type="entry name" value="Reticulon"/>
    <property type="match status" value="1"/>
</dbReference>
<dbReference type="GO" id="GO:0005789">
    <property type="term" value="C:endoplasmic reticulum membrane"/>
    <property type="evidence" value="ECO:0007669"/>
    <property type="project" value="UniProtKB-SubCell"/>
</dbReference>
<keyword evidence="5 6" id="KW-0472">Membrane</keyword>
<dbReference type="InterPro" id="IPR003388">
    <property type="entry name" value="Reticulon"/>
</dbReference>
<dbReference type="EMBL" id="ASHM01021814">
    <property type="protein sequence ID" value="PNY02788.1"/>
    <property type="molecule type" value="Genomic_DNA"/>
</dbReference>
<dbReference type="Proteomes" id="UP000236291">
    <property type="component" value="Unassembled WGS sequence"/>
</dbReference>
<accession>A0A2K3NIB7</accession>
<dbReference type="PROSITE" id="PS50845">
    <property type="entry name" value="RETICULON"/>
    <property type="match status" value="1"/>
</dbReference>
<gene>
    <name evidence="8" type="ORF">L195_g026108</name>
</gene>
<evidence type="ECO:0000256" key="5">
    <source>
        <dbReference type="ARBA" id="ARBA00023136"/>
    </source>
</evidence>
<dbReference type="GO" id="GO:0009617">
    <property type="term" value="P:response to bacterium"/>
    <property type="evidence" value="ECO:0007669"/>
    <property type="project" value="InterPro"/>
</dbReference>
<evidence type="ECO:0000256" key="3">
    <source>
        <dbReference type="ARBA" id="ARBA00022824"/>
    </source>
</evidence>
<dbReference type="PANTHER" id="PTHR10994">
    <property type="entry name" value="RETICULON"/>
    <property type="match status" value="1"/>
</dbReference>